<evidence type="ECO:0000313" key="4">
    <source>
        <dbReference type="Proteomes" id="UP001595556"/>
    </source>
</evidence>
<organism evidence="3 4">
    <name type="scientific">Piscinibacterium candidicorallinum</name>
    <dbReference type="NCBI Taxonomy" id="1793872"/>
    <lineage>
        <taxon>Bacteria</taxon>
        <taxon>Pseudomonadati</taxon>
        <taxon>Pseudomonadota</taxon>
        <taxon>Betaproteobacteria</taxon>
        <taxon>Burkholderiales</taxon>
        <taxon>Piscinibacterium</taxon>
    </lineage>
</organism>
<gene>
    <name evidence="3" type="ORF">ACFOEN_05030</name>
</gene>
<keyword evidence="1" id="KW-1133">Transmembrane helix</keyword>
<dbReference type="InterPro" id="IPR003594">
    <property type="entry name" value="HATPase_dom"/>
</dbReference>
<dbReference type="InterPro" id="IPR050640">
    <property type="entry name" value="Bact_2-comp_sensor_kinase"/>
</dbReference>
<dbReference type="PANTHER" id="PTHR34220">
    <property type="entry name" value="SENSOR HISTIDINE KINASE YPDA"/>
    <property type="match status" value="1"/>
</dbReference>
<feature type="transmembrane region" description="Helical" evidence="1">
    <location>
        <begin position="35"/>
        <end position="54"/>
    </location>
</feature>
<dbReference type="SMART" id="SM00387">
    <property type="entry name" value="HATPase_c"/>
    <property type="match status" value="1"/>
</dbReference>
<dbReference type="GO" id="GO:0004673">
    <property type="term" value="F:protein histidine kinase activity"/>
    <property type="evidence" value="ECO:0007669"/>
    <property type="project" value="UniProtKB-EC"/>
</dbReference>
<feature type="transmembrane region" description="Helical" evidence="1">
    <location>
        <begin position="60"/>
        <end position="79"/>
    </location>
</feature>
<keyword evidence="3" id="KW-0808">Transferase</keyword>
<dbReference type="EC" id="2.7.13.3" evidence="3"/>
<keyword evidence="3" id="KW-0418">Kinase</keyword>
<reference evidence="4" key="1">
    <citation type="journal article" date="2019" name="Int. J. Syst. Evol. Microbiol.">
        <title>The Global Catalogue of Microorganisms (GCM) 10K type strain sequencing project: providing services to taxonomists for standard genome sequencing and annotation.</title>
        <authorList>
            <consortium name="The Broad Institute Genomics Platform"/>
            <consortium name="The Broad Institute Genome Sequencing Center for Infectious Disease"/>
            <person name="Wu L."/>
            <person name="Ma J."/>
        </authorList>
    </citation>
    <scope>NUCLEOTIDE SEQUENCE [LARGE SCALE GENOMIC DNA]</scope>
    <source>
        <strain evidence="4">KCTC 52168</strain>
    </source>
</reference>
<dbReference type="EMBL" id="JBHRTI010000003">
    <property type="protein sequence ID" value="MFC3147006.1"/>
    <property type="molecule type" value="Genomic_DNA"/>
</dbReference>
<dbReference type="RefSeq" id="WP_377301681.1">
    <property type="nucleotide sequence ID" value="NZ_CP180191.1"/>
</dbReference>
<feature type="domain" description="Histidine kinase/HSP90-like ATPase" evidence="2">
    <location>
        <begin position="264"/>
        <end position="376"/>
    </location>
</feature>
<evidence type="ECO:0000259" key="2">
    <source>
        <dbReference type="SMART" id="SM00387"/>
    </source>
</evidence>
<feature type="transmembrane region" description="Helical" evidence="1">
    <location>
        <begin position="133"/>
        <end position="153"/>
    </location>
</feature>
<keyword evidence="4" id="KW-1185">Reference proteome</keyword>
<dbReference type="Gene3D" id="3.30.565.10">
    <property type="entry name" value="Histidine kinase-like ATPase, C-terminal domain"/>
    <property type="match status" value="1"/>
</dbReference>
<keyword evidence="1" id="KW-0472">Membrane</keyword>
<sequence length="393" mass="42419">MSIWRFLALFFFGTYRNFTREELARASAEPMPRVWLIYMVAYSIFVFGLDYIGTKLTGPAFVIRLASDLVIASAVIWVVHRVWRKPVILTGATNLGIIFVLIFIVALGMGFLFSMAGLPPAKTLTESEANRMMTSWTMVLSLMLVFSIARTVMVEGRLRELAETDKRLEMQRQMLAAQIQPHFLFNSLASLQQWVNTKDDRAAPLLESLTAYLRATLPMFQKSSIAMGEEAAAVRSYLEVMRARLGERLQFELSVPQALESVLLPPGILLTLTENAVEHGITPALRGGCISLSAHVAGDRILIELADTGVGLPPGGVPGVTSDAQPAGKQGGKGGVGLANSRLRLAQAYGDAAQLEILDNPAGQGCLARLSLPAGPAFSAPAAPALNTPVPAV</sequence>
<evidence type="ECO:0000256" key="1">
    <source>
        <dbReference type="SAM" id="Phobius"/>
    </source>
</evidence>
<keyword evidence="1" id="KW-0812">Transmembrane</keyword>
<dbReference type="PANTHER" id="PTHR34220:SF9">
    <property type="entry name" value="SIGNAL TRANSDUCTION HISTIDINE KINASE INTERNAL REGION DOMAIN-CONTAINING PROTEIN"/>
    <property type="match status" value="1"/>
</dbReference>
<dbReference type="InterPro" id="IPR036890">
    <property type="entry name" value="HATPase_C_sf"/>
</dbReference>
<evidence type="ECO:0000313" key="3">
    <source>
        <dbReference type="EMBL" id="MFC3147006.1"/>
    </source>
</evidence>
<dbReference type="Pfam" id="PF02518">
    <property type="entry name" value="HATPase_c"/>
    <property type="match status" value="1"/>
</dbReference>
<name>A0ABV7H339_9BURK</name>
<proteinExistence type="predicted"/>
<accession>A0ABV7H339</accession>
<feature type="transmembrane region" description="Helical" evidence="1">
    <location>
        <begin position="91"/>
        <end position="113"/>
    </location>
</feature>
<dbReference type="SUPFAM" id="SSF55874">
    <property type="entry name" value="ATPase domain of HSP90 chaperone/DNA topoisomerase II/histidine kinase"/>
    <property type="match status" value="1"/>
</dbReference>
<dbReference type="Pfam" id="PF06580">
    <property type="entry name" value="His_kinase"/>
    <property type="match status" value="1"/>
</dbReference>
<dbReference type="InterPro" id="IPR010559">
    <property type="entry name" value="Sig_transdc_His_kin_internal"/>
</dbReference>
<protein>
    <submittedName>
        <fullName evidence="3">Sensor histidine kinase</fullName>
        <ecNumber evidence="3">2.7.13.3</ecNumber>
    </submittedName>
</protein>
<dbReference type="Proteomes" id="UP001595556">
    <property type="component" value="Unassembled WGS sequence"/>
</dbReference>
<comment type="caution">
    <text evidence="3">The sequence shown here is derived from an EMBL/GenBank/DDBJ whole genome shotgun (WGS) entry which is preliminary data.</text>
</comment>